<dbReference type="EMBL" id="VSRR010000017">
    <property type="protein sequence ID" value="MPC08104.1"/>
    <property type="molecule type" value="Genomic_DNA"/>
</dbReference>
<feature type="compositionally biased region" description="Low complexity" evidence="1">
    <location>
        <begin position="20"/>
        <end position="30"/>
    </location>
</feature>
<reference evidence="2 3" key="1">
    <citation type="submission" date="2019-05" db="EMBL/GenBank/DDBJ databases">
        <title>Another draft genome of Portunus trituberculatus and its Hox gene families provides insights of decapod evolution.</title>
        <authorList>
            <person name="Jeong J.-H."/>
            <person name="Song I."/>
            <person name="Kim S."/>
            <person name="Choi T."/>
            <person name="Kim D."/>
            <person name="Ryu S."/>
            <person name="Kim W."/>
        </authorList>
    </citation>
    <scope>NUCLEOTIDE SEQUENCE [LARGE SCALE GENOMIC DNA]</scope>
    <source>
        <tissue evidence="2">Muscle</tissue>
    </source>
</reference>
<comment type="caution">
    <text evidence="2">The sequence shown here is derived from an EMBL/GenBank/DDBJ whole genome shotgun (WGS) entry which is preliminary data.</text>
</comment>
<keyword evidence="3" id="KW-1185">Reference proteome</keyword>
<organism evidence="2 3">
    <name type="scientific">Portunus trituberculatus</name>
    <name type="common">Swimming crab</name>
    <name type="synonym">Neptunus trituberculatus</name>
    <dbReference type="NCBI Taxonomy" id="210409"/>
    <lineage>
        <taxon>Eukaryota</taxon>
        <taxon>Metazoa</taxon>
        <taxon>Ecdysozoa</taxon>
        <taxon>Arthropoda</taxon>
        <taxon>Crustacea</taxon>
        <taxon>Multicrustacea</taxon>
        <taxon>Malacostraca</taxon>
        <taxon>Eumalacostraca</taxon>
        <taxon>Eucarida</taxon>
        <taxon>Decapoda</taxon>
        <taxon>Pleocyemata</taxon>
        <taxon>Brachyura</taxon>
        <taxon>Eubrachyura</taxon>
        <taxon>Portunoidea</taxon>
        <taxon>Portunidae</taxon>
        <taxon>Portuninae</taxon>
        <taxon>Portunus</taxon>
    </lineage>
</organism>
<protein>
    <submittedName>
        <fullName evidence="2">Uncharacterized protein</fullName>
    </submittedName>
</protein>
<accession>A0A5B7CH77</accession>
<dbReference type="AlphaFoldDB" id="A0A5B7CH77"/>
<dbReference type="Proteomes" id="UP000324222">
    <property type="component" value="Unassembled WGS sequence"/>
</dbReference>
<evidence type="ECO:0000256" key="1">
    <source>
        <dbReference type="SAM" id="MobiDB-lite"/>
    </source>
</evidence>
<gene>
    <name evidence="2" type="ORF">E2C01_000679</name>
</gene>
<proteinExistence type="predicted"/>
<feature type="region of interest" description="Disordered" evidence="1">
    <location>
        <begin position="1"/>
        <end position="44"/>
    </location>
</feature>
<name>A0A5B7CH77_PORTR</name>
<sequence length="94" mass="10495">MMLDRKGRRGTSGSGAQYRSGVKSVKSSGVPCSNTSQQGHEEVQHEYIQKQVSRVYLEQLDSNNSKHELQQTGDQHDVADGLNGHYDALNYMLK</sequence>
<evidence type="ECO:0000313" key="2">
    <source>
        <dbReference type="EMBL" id="MPC08104.1"/>
    </source>
</evidence>
<evidence type="ECO:0000313" key="3">
    <source>
        <dbReference type="Proteomes" id="UP000324222"/>
    </source>
</evidence>